<dbReference type="EMBL" id="JACOZA010000029">
    <property type="protein sequence ID" value="MBI2096747.1"/>
    <property type="molecule type" value="Genomic_DNA"/>
</dbReference>
<protein>
    <submittedName>
        <fullName evidence="1">Uncharacterized protein</fullName>
    </submittedName>
</protein>
<name>A0A931WNX9_9BACT</name>
<organism evidence="1 2">
    <name type="scientific">Candidatus Sungiibacteriota bacterium</name>
    <dbReference type="NCBI Taxonomy" id="2750080"/>
    <lineage>
        <taxon>Bacteria</taxon>
        <taxon>Candidatus Sungiibacteriota</taxon>
    </lineage>
</organism>
<reference evidence="1" key="1">
    <citation type="submission" date="2020-07" db="EMBL/GenBank/DDBJ databases">
        <title>Huge and variable diversity of episymbiotic CPR bacteria and DPANN archaea in groundwater ecosystems.</title>
        <authorList>
            <person name="He C.Y."/>
            <person name="Keren R."/>
            <person name="Whittaker M."/>
            <person name="Farag I.F."/>
            <person name="Doudna J."/>
            <person name="Cate J.H.D."/>
            <person name="Banfield J.F."/>
        </authorList>
    </citation>
    <scope>NUCLEOTIDE SEQUENCE</scope>
    <source>
        <strain evidence="1">NC_groundwater_193_Ag_S-0.1um_51_7</strain>
    </source>
</reference>
<gene>
    <name evidence="1" type="ORF">HYT40_01145</name>
</gene>
<evidence type="ECO:0000313" key="2">
    <source>
        <dbReference type="Proteomes" id="UP000724148"/>
    </source>
</evidence>
<dbReference type="Proteomes" id="UP000724148">
    <property type="component" value="Unassembled WGS sequence"/>
</dbReference>
<proteinExistence type="predicted"/>
<comment type="caution">
    <text evidence="1">The sequence shown here is derived from an EMBL/GenBank/DDBJ whole genome shotgun (WGS) entry which is preliminary data.</text>
</comment>
<dbReference type="AlphaFoldDB" id="A0A931WNX9"/>
<evidence type="ECO:0000313" key="1">
    <source>
        <dbReference type="EMBL" id="MBI2096747.1"/>
    </source>
</evidence>
<sequence length="269" mass="29380">MIVIIIVLSAWGCTSQPAEEAPKAETPKLAVAAPAVQEDVQAGEKQREQRREMYLAETRGRDIAVAKEAIARFSGHGSDWAAVVKGGVYGPSADLCSQIEALLELRSSVFGRLDVQHEDRLPISWQEIGIERVELWKEFAAASKKAAATLFTVYRRPHADRNADCGRGEGSWRFDDPGEVMQRLLWVMEGAKLSPADIGTTANAMRTALVTDYRAYIALYRGMIARGEASGSDGGGAIISAVRDAEQLWEIPRSQLGLTAGEKQILPER</sequence>
<accession>A0A931WNX9</accession>